<keyword evidence="4 7" id="KW-0560">Oxidoreductase</keyword>
<dbReference type="InterPro" id="IPR001189">
    <property type="entry name" value="Mn/Fe_SOD"/>
</dbReference>
<dbReference type="PIRSF" id="PIRSF000349">
    <property type="entry name" value="SODismutase"/>
    <property type="match status" value="1"/>
</dbReference>
<dbReference type="GO" id="GO:0004784">
    <property type="term" value="F:superoxide dismutase activity"/>
    <property type="evidence" value="ECO:0007669"/>
    <property type="project" value="UniProtKB-EC"/>
</dbReference>
<dbReference type="OMA" id="LNNWWNV"/>
<dbReference type="Proteomes" id="UP000193685">
    <property type="component" value="Unassembled WGS sequence"/>
</dbReference>
<feature type="domain" description="Manganese/iron superoxide dismutase C-terminal" evidence="9">
    <location>
        <begin position="111"/>
        <end position="211"/>
    </location>
</feature>
<evidence type="ECO:0000256" key="4">
    <source>
        <dbReference type="ARBA" id="ARBA00023002"/>
    </source>
</evidence>
<reference evidence="10 11" key="1">
    <citation type="submission" date="2016-07" db="EMBL/GenBank/DDBJ databases">
        <title>Pervasive Adenine N6-methylation of Active Genes in Fungi.</title>
        <authorList>
            <consortium name="DOE Joint Genome Institute"/>
            <person name="Mondo S.J."/>
            <person name="Dannebaum R.O."/>
            <person name="Kuo R.C."/>
            <person name="Labutti K."/>
            <person name="Haridas S."/>
            <person name="Kuo A."/>
            <person name="Salamov A."/>
            <person name="Ahrendt S.R."/>
            <person name="Lipzen A."/>
            <person name="Sullivan W."/>
            <person name="Andreopoulos W.B."/>
            <person name="Clum A."/>
            <person name="Lindquist E."/>
            <person name="Daum C."/>
            <person name="Ramamoorthy G.K."/>
            <person name="Gryganskyi A."/>
            <person name="Culley D."/>
            <person name="Magnuson J.K."/>
            <person name="James T.Y."/>
            <person name="O'Malley M.A."/>
            <person name="Stajich J.E."/>
            <person name="Spatafora J.W."/>
            <person name="Visel A."/>
            <person name="Grigoriev I.V."/>
        </authorList>
    </citation>
    <scope>NUCLEOTIDE SEQUENCE [LARGE SCALE GENOMIC DNA]</scope>
    <source>
        <strain evidence="10 11">12-1054</strain>
    </source>
</reference>
<dbReference type="GO" id="GO:0030145">
    <property type="term" value="F:manganese ion binding"/>
    <property type="evidence" value="ECO:0007669"/>
    <property type="project" value="TreeGrafter"/>
</dbReference>
<evidence type="ECO:0000256" key="3">
    <source>
        <dbReference type="ARBA" id="ARBA00022862"/>
    </source>
</evidence>
<comment type="function">
    <text evidence="7">Destroys radicals which are normally produced within the cells and which are toxic to biological systems.</text>
</comment>
<dbReference type="OrthoDB" id="239262at2759"/>
<dbReference type="EMBL" id="MCFI01000004">
    <property type="protein sequence ID" value="ORY85689.1"/>
    <property type="molecule type" value="Genomic_DNA"/>
</dbReference>
<gene>
    <name evidence="10" type="ORF">BCR37DRAFT_377394</name>
</gene>
<dbReference type="PANTHER" id="PTHR11404:SF6">
    <property type="entry name" value="SUPEROXIDE DISMUTASE [MN], MITOCHONDRIAL"/>
    <property type="match status" value="1"/>
</dbReference>
<evidence type="ECO:0000256" key="2">
    <source>
        <dbReference type="ARBA" id="ARBA00022723"/>
    </source>
</evidence>
<evidence type="ECO:0000256" key="6">
    <source>
        <dbReference type="PIRSR" id="PIRSR000349-1"/>
    </source>
</evidence>
<dbReference type="InterPro" id="IPR036324">
    <property type="entry name" value="Mn/Fe_SOD_N_sf"/>
</dbReference>
<comment type="catalytic activity">
    <reaction evidence="5 7">
        <text>2 superoxide + 2 H(+) = H2O2 + O2</text>
        <dbReference type="Rhea" id="RHEA:20696"/>
        <dbReference type="ChEBI" id="CHEBI:15378"/>
        <dbReference type="ChEBI" id="CHEBI:15379"/>
        <dbReference type="ChEBI" id="CHEBI:16240"/>
        <dbReference type="ChEBI" id="CHEBI:18421"/>
        <dbReference type="EC" id="1.15.1.1"/>
    </reaction>
</comment>
<evidence type="ECO:0000259" key="8">
    <source>
        <dbReference type="Pfam" id="PF00081"/>
    </source>
</evidence>
<dbReference type="GO" id="GO:0005739">
    <property type="term" value="C:mitochondrion"/>
    <property type="evidence" value="ECO:0007669"/>
    <property type="project" value="TreeGrafter"/>
</dbReference>
<feature type="binding site" evidence="6">
    <location>
        <position position="178"/>
    </location>
    <ligand>
        <name>Mn(2+)</name>
        <dbReference type="ChEBI" id="CHEBI:29035"/>
    </ligand>
</feature>
<evidence type="ECO:0000313" key="10">
    <source>
        <dbReference type="EMBL" id="ORY85689.1"/>
    </source>
</evidence>
<dbReference type="STRING" id="56484.A0A1Y2FP33"/>
<protein>
    <recommendedName>
        <fullName evidence="7">Superoxide dismutase</fullName>
        <ecNumber evidence="7">1.15.1.1</ecNumber>
    </recommendedName>
</protein>
<organism evidence="10 11">
    <name type="scientific">Protomyces lactucae-debilis</name>
    <dbReference type="NCBI Taxonomy" id="2754530"/>
    <lineage>
        <taxon>Eukaryota</taxon>
        <taxon>Fungi</taxon>
        <taxon>Dikarya</taxon>
        <taxon>Ascomycota</taxon>
        <taxon>Taphrinomycotina</taxon>
        <taxon>Taphrinomycetes</taxon>
        <taxon>Taphrinales</taxon>
        <taxon>Protomycetaceae</taxon>
        <taxon>Protomyces</taxon>
    </lineage>
</organism>
<dbReference type="InterPro" id="IPR019831">
    <property type="entry name" value="Mn/Fe_SOD_N"/>
</dbReference>
<evidence type="ECO:0000256" key="5">
    <source>
        <dbReference type="ARBA" id="ARBA00049204"/>
    </source>
</evidence>
<evidence type="ECO:0000256" key="1">
    <source>
        <dbReference type="ARBA" id="ARBA00008714"/>
    </source>
</evidence>
<dbReference type="FunFam" id="1.10.287.990:FF:000001">
    <property type="entry name" value="Superoxide dismutase"/>
    <property type="match status" value="1"/>
</dbReference>
<dbReference type="Pfam" id="PF00081">
    <property type="entry name" value="Sod_Fe_N"/>
    <property type="match status" value="1"/>
</dbReference>
<dbReference type="InterPro" id="IPR019832">
    <property type="entry name" value="Mn/Fe_SOD_C"/>
</dbReference>
<dbReference type="PRINTS" id="PR01703">
    <property type="entry name" value="MNSODISMTASE"/>
</dbReference>
<dbReference type="InterPro" id="IPR019833">
    <property type="entry name" value="Mn/Fe_SOD_BS"/>
</dbReference>
<dbReference type="EC" id="1.15.1.1" evidence="7"/>
<dbReference type="PANTHER" id="PTHR11404">
    <property type="entry name" value="SUPEROXIDE DISMUTASE 2"/>
    <property type="match status" value="1"/>
</dbReference>
<dbReference type="AlphaFoldDB" id="A0A1Y2FP33"/>
<comment type="similarity">
    <text evidence="1 7">Belongs to the iron/manganese superoxide dismutase family.</text>
</comment>
<proteinExistence type="inferred from homology"/>
<dbReference type="GeneID" id="63785409"/>
<sequence length="214" mass="23506">MFKTSLKAATAPIRMSMRSKHSLPQLPYAYDALEPHISKHIMELHHQKHHQTYVTNLNAAEEKLASAVNGGDVKAAIALQAAIRFNGGGHINHSLFWENLAPANKQGGKLPEGALADAIKKQYGGVDGLKTAFNAALASIQGSGWGWLVQDASTKQLKITTTPNQDPITGDTVVLGVDAWEHAYYLQYENAKVKYFDAIWHVINWETASKRFSS</sequence>
<dbReference type="InterPro" id="IPR036314">
    <property type="entry name" value="SOD_C_sf"/>
</dbReference>
<comment type="caution">
    <text evidence="10">The sequence shown here is derived from an EMBL/GenBank/DDBJ whole genome shotgun (WGS) entry which is preliminary data.</text>
</comment>
<name>A0A1Y2FP33_PROLT</name>
<dbReference type="Gene3D" id="1.10.287.990">
    <property type="entry name" value="Fe,Mn superoxide dismutase (SOD) domain"/>
    <property type="match status" value="1"/>
</dbReference>
<accession>A0A1Y2FP33</accession>
<dbReference type="SUPFAM" id="SSF46609">
    <property type="entry name" value="Fe,Mn superoxide dismutase (SOD), N-terminal domain"/>
    <property type="match status" value="1"/>
</dbReference>
<dbReference type="InterPro" id="IPR050265">
    <property type="entry name" value="Fe/Mn_Superoxide_Dismutase"/>
</dbReference>
<feature type="domain" description="Manganese/iron superoxide dismutase N-terminal" evidence="8">
    <location>
        <begin position="20"/>
        <end position="101"/>
    </location>
</feature>
<evidence type="ECO:0000256" key="7">
    <source>
        <dbReference type="RuleBase" id="RU000414"/>
    </source>
</evidence>
<feature type="binding site" evidence="6">
    <location>
        <position position="182"/>
    </location>
    <ligand>
        <name>Mn(2+)</name>
        <dbReference type="ChEBI" id="CHEBI:29035"/>
    </ligand>
</feature>
<evidence type="ECO:0000259" key="9">
    <source>
        <dbReference type="Pfam" id="PF02777"/>
    </source>
</evidence>
<dbReference type="SUPFAM" id="SSF54719">
    <property type="entry name" value="Fe,Mn superoxide dismutase (SOD), C-terminal domain"/>
    <property type="match status" value="1"/>
</dbReference>
<dbReference type="RefSeq" id="XP_040727171.1">
    <property type="nucleotide sequence ID" value="XM_040868810.1"/>
</dbReference>
<keyword evidence="11" id="KW-1185">Reference proteome</keyword>
<dbReference type="Gene3D" id="3.55.40.20">
    <property type="entry name" value="Iron/manganese superoxide dismutase, C-terminal domain"/>
    <property type="match status" value="1"/>
</dbReference>
<dbReference type="PROSITE" id="PS00088">
    <property type="entry name" value="SOD_MN"/>
    <property type="match status" value="1"/>
</dbReference>
<dbReference type="Pfam" id="PF02777">
    <property type="entry name" value="Sod_Fe_C"/>
    <property type="match status" value="1"/>
</dbReference>
<feature type="binding site" evidence="6">
    <location>
        <position position="45"/>
    </location>
    <ligand>
        <name>Mn(2+)</name>
        <dbReference type="ChEBI" id="CHEBI:29035"/>
    </ligand>
</feature>
<evidence type="ECO:0000313" key="11">
    <source>
        <dbReference type="Proteomes" id="UP000193685"/>
    </source>
</evidence>
<dbReference type="FunFam" id="3.55.40.20:FF:000004">
    <property type="entry name" value="Superoxide dismutase [Fe]"/>
    <property type="match status" value="1"/>
</dbReference>
<keyword evidence="3" id="KW-0049">Antioxidant</keyword>
<keyword evidence="2 6" id="KW-0479">Metal-binding</keyword>
<feature type="binding site" evidence="6">
    <location>
        <position position="93"/>
    </location>
    <ligand>
        <name>Mn(2+)</name>
        <dbReference type="ChEBI" id="CHEBI:29035"/>
    </ligand>
</feature>